<evidence type="ECO:0000256" key="1">
    <source>
        <dbReference type="ARBA" id="ARBA00022448"/>
    </source>
</evidence>
<dbReference type="InterPro" id="IPR041854">
    <property type="entry name" value="BFD-like_2Fe2S-bd_dom_sf"/>
</dbReference>
<protein>
    <recommendedName>
        <fullName evidence="8">Bacterioferritin-associated ferredoxin</fullName>
    </recommendedName>
</protein>
<keyword evidence="4" id="KW-0249">Electron transport</keyword>
<evidence type="ECO:0000256" key="7">
    <source>
        <dbReference type="ARBA" id="ARBA00034078"/>
    </source>
</evidence>
<dbReference type="Pfam" id="PF04324">
    <property type="entry name" value="Fer2_BFD"/>
    <property type="match status" value="1"/>
</dbReference>
<dbReference type="Proteomes" id="UP001501523">
    <property type="component" value="Unassembled WGS sequence"/>
</dbReference>
<dbReference type="InterPro" id="IPR052371">
    <property type="entry name" value="BFD-associated_ferredoxin"/>
</dbReference>
<evidence type="ECO:0000256" key="9">
    <source>
        <dbReference type="ARBA" id="ARBA00046332"/>
    </source>
</evidence>
<evidence type="ECO:0000259" key="10">
    <source>
        <dbReference type="Pfam" id="PF04324"/>
    </source>
</evidence>
<dbReference type="InterPro" id="IPR007419">
    <property type="entry name" value="BFD-like_2Fe2S-bd_dom"/>
</dbReference>
<evidence type="ECO:0000256" key="8">
    <source>
        <dbReference type="ARBA" id="ARBA00039386"/>
    </source>
</evidence>
<accession>A0ABN1IQH4</accession>
<evidence type="ECO:0000256" key="3">
    <source>
        <dbReference type="ARBA" id="ARBA00022723"/>
    </source>
</evidence>
<comment type="caution">
    <text evidence="11">The sequence shown here is derived from an EMBL/GenBank/DDBJ whole genome shotgun (WGS) entry which is preliminary data.</text>
</comment>
<organism evidence="11 12">
    <name type="scientific">Dokdonella soli</name>
    <dbReference type="NCBI Taxonomy" id="529810"/>
    <lineage>
        <taxon>Bacteria</taxon>
        <taxon>Pseudomonadati</taxon>
        <taxon>Pseudomonadota</taxon>
        <taxon>Gammaproteobacteria</taxon>
        <taxon>Lysobacterales</taxon>
        <taxon>Rhodanobacteraceae</taxon>
        <taxon>Dokdonella</taxon>
    </lineage>
</organism>
<keyword evidence="5" id="KW-0408">Iron</keyword>
<evidence type="ECO:0000256" key="5">
    <source>
        <dbReference type="ARBA" id="ARBA00023004"/>
    </source>
</evidence>
<sequence>MYVCVCNAVTDRTIREAAGTGVHTFAELSRRTGCADCCGSCEDLAREIFDDALRSRVLDLPQFAAAA</sequence>
<proteinExistence type="inferred from homology"/>
<keyword evidence="1" id="KW-0813">Transport</keyword>
<name>A0ABN1IQH4_9GAMM</name>
<keyword evidence="3" id="KW-0479">Metal-binding</keyword>
<dbReference type="PANTHER" id="PTHR37424:SF1">
    <property type="entry name" value="BACTERIOFERRITIN-ASSOCIATED FERREDOXIN"/>
    <property type="match status" value="1"/>
</dbReference>
<evidence type="ECO:0000256" key="4">
    <source>
        <dbReference type="ARBA" id="ARBA00022982"/>
    </source>
</evidence>
<evidence type="ECO:0000313" key="11">
    <source>
        <dbReference type="EMBL" id="GAA0719182.1"/>
    </source>
</evidence>
<comment type="cofactor">
    <cofactor evidence="7">
        <name>[2Fe-2S] cluster</name>
        <dbReference type="ChEBI" id="CHEBI:190135"/>
    </cofactor>
</comment>
<dbReference type="PANTHER" id="PTHR37424">
    <property type="entry name" value="BACTERIOFERRITIN-ASSOCIATED FERREDOXIN"/>
    <property type="match status" value="1"/>
</dbReference>
<evidence type="ECO:0000313" key="12">
    <source>
        <dbReference type="Proteomes" id="UP001501523"/>
    </source>
</evidence>
<keyword evidence="2" id="KW-0001">2Fe-2S</keyword>
<reference evidence="11 12" key="1">
    <citation type="journal article" date="2019" name="Int. J. Syst. Evol. Microbiol.">
        <title>The Global Catalogue of Microorganisms (GCM) 10K type strain sequencing project: providing services to taxonomists for standard genome sequencing and annotation.</title>
        <authorList>
            <consortium name="The Broad Institute Genomics Platform"/>
            <consortium name="The Broad Institute Genome Sequencing Center for Infectious Disease"/>
            <person name="Wu L."/>
            <person name="Ma J."/>
        </authorList>
    </citation>
    <scope>NUCLEOTIDE SEQUENCE [LARGE SCALE GENOMIC DNA]</scope>
    <source>
        <strain evidence="11 12">JCM 15421</strain>
    </source>
</reference>
<feature type="domain" description="BFD-like [2Fe-2S]-binding" evidence="10">
    <location>
        <begin position="2"/>
        <end position="50"/>
    </location>
</feature>
<comment type="similarity">
    <text evidence="9">Belongs to the Bfd family.</text>
</comment>
<gene>
    <name evidence="11" type="ORF">GCM10009105_27530</name>
</gene>
<keyword evidence="12" id="KW-1185">Reference proteome</keyword>
<dbReference type="EMBL" id="BAAAEU010000023">
    <property type="protein sequence ID" value="GAA0719182.1"/>
    <property type="molecule type" value="Genomic_DNA"/>
</dbReference>
<evidence type="ECO:0000256" key="6">
    <source>
        <dbReference type="ARBA" id="ARBA00023014"/>
    </source>
</evidence>
<dbReference type="Gene3D" id="1.10.10.1100">
    <property type="entry name" value="BFD-like [2Fe-2S]-binding domain"/>
    <property type="match status" value="1"/>
</dbReference>
<dbReference type="RefSeq" id="WP_343792110.1">
    <property type="nucleotide sequence ID" value="NZ_BAAAEU010000023.1"/>
</dbReference>
<evidence type="ECO:0000256" key="2">
    <source>
        <dbReference type="ARBA" id="ARBA00022714"/>
    </source>
</evidence>
<keyword evidence="6" id="KW-0411">Iron-sulfur</keyword>